<keyword evidence="3" id="KW-0804">Transcription</keyword>
<dbReference type="InterPro" id="IPR047640">
    <property type="entry name" value="RpiR-like"/>
</dbReference>
<evidence type="ECO:0000256" key="1">
    <source>
        <dbReference type="ARBA" id="ARBA00023015"/>
    </source>
</evidence>
<dbReference type="GO" id="GO:0003700">
    <property type="term" value="F:DNA-binding transcription factor activity"/>
    <property type="evidence" value="ECO:0007669"/>
    <property type="project" value="InterPro"/>
</dbReference>
<dbReference type="GO" id="GO:0003677">
    <property type="term" value="F:DNA binding"/>
    <property type="evidence" value="ECO:0007669"/>
    <property type="project" value="UniProtKB-KW"/>
</dbReference>
<feature type="domain" description="HTH rpiR-type" evidence="4">
    <location>
        <begin position="5"/>
        <end position="81"/>
    </location>
</feature>
<dbReference type="AlphaFoldDB" id="A0A9D1L6L4"/>
<protein>
    <submittedName>
        <fullName evidence="5">MurR/RpiR family transcriptional regulator</fullName>
    </submittedName>
</protein>
<dbReference type="InterPro" id="IPR001347">
    <property type="entry name" value="SIS_dom"/>
</dbReference>
<dbReference type="SUPFAM" id="SSF46689">
    <property type="entry name" value="Homeodomain-like"/>
    <property type="match status" value="1"/>
</dbReference>
<dbReference type="PANTHER" id="PTHR30514">
    <property type="entry name" value="GLUCOKINASE"/>
    <property type="match status" value="1"/>
</dbReference>
<dbReference type="GO" id="GO:0097367">
    <property type="term" value="F:carbohydrate derivative binding"/>
    <property type="evidence" value="ECO:0007669"/>
    <property type="project" value="InterPro"/>
</dbReference>
<evidence type="ECO:0000313" key="6">
    <source>
        <dbReference type="Proteomes" id="UP000824090"/>
    </source>
</evidence>
<name>A0A9D1L6L4_9FIRM</name>
<proteinExistence type="predicted"/>
<dbReference type="SUPFAM" id="SSF53697">
    <property type="entry name" value="SIS domain"/>
    <property type="match status" value="1"/>
</dbReference>
<dbReference type="Proteomes" id="UP000824090">
    <property type="component" value="Unassembled WGS sequence"/>
</dbReference>
<accession>A0A9D1L6L4</accession>
<dbReference type="InterPro" id="IPR046348">
    <property type="entry name" value="SIS_dom_sf"/>
</dbReference>
<keyword evidence="2" id="KW-0238">DNA-binding</keyword>
<dbReference type="Pfam" id="PF01418">
    <property type="entry name" value="HTH_6"/>
    <property type="match status" value="1"/>
</dbReference>
<dbReference type="InterPro" id="IPR036388">
    <property type="entry name" value="WH-like_DNA-bd_sf"/>
</dbReference>
<dbReference type="Gene3D" id="3.40.50.10490">
    <property type="entry name" value="Glucose-6-phosphate isomerase like protein, domain 1"/>
    <property type="match status" value="1"/>
</dbReference>
<comment type="caution">
    <text evidence="5">The sequence shown here is derived from an EMBL/GenBank/DDBJ whole genome shotgun (WGS) entry which is preliminary data.</text>
</comment>
<reference evidence="5" key="2">
    <citation type="journal article" date="2021" name="PeerJ">
        <title>Extensive microbial diversity within the chicken gut microbiome revealed by metagenomics and culture.</title>
        <authorList>
            <person name="Gilroy R."/>
            <person name="Ravi A."/>
            <person name="Getino M."/>
            <person name="Pursley I."/>
            <person name="Horton D.L."/>
            <person name="Alikhan N.F."/>
            <person name="Baker D."/>
            <person name="Gharbi K."/>
            <person name="Hall N."/>
            <person name="Watson M."/>
            <person name="Adriaenssens E.M."/>
            <person name="Foster-Nyarko E."/>
            <person name="Jarju S."/>
            <person name="Secka A."/>
            <person name="Antonio M."/>
            <person name="Oren A."/>
            <person name="Chaudhuri R.R."/>
            <person name="La Ragione R."/>
            <person name="Hildebrand F."/>
            <person name="Pallen M.J."/>
        </authorList>
    </citation>
    <scope>NUCLEOTIDE SEQUENCE</scope>
    <source>
        <strain evidence="5">ChiHcec3-6078</strain>
    </source>
</reference>
<dbReference type="PROSITE" id="PS51071">
    <property type="entry name" value="HTH_RPIR"/>
    <property type="match status" value="1"/>
</dbReference>
<dbReference type="Pfam" id="PF01380">
    <property type="entry name" value="SIS"/>
    <property type="match status" value="1"/>
</dbReference>
<dbReference type="InterPro" id="IPR035472">
    <property type="entry name" value="RpiR-like_SIS"/>
</dbReference>
<dbReference type="Gene3D" id="1.10.10.10">
    <property type="entry name" value="Winged helix-like DNA-binding domain superfamily/Winged helix DNA-binding domain"/>
    <property type="match status" value="1"/>
</dbReference>
<dbReference type="EMBL" id="DVMP01000118">
    <property type="protein sequence ID" value="HIU26090.1"/>
    <property type="molecule type" value="Genomic_DNA"/>
</dbReference>
<reference evidence="5" key="1">
    <citation type="submission" date="2020-10" db="EMBL/GenBank/DDBJ databases">
        <authorList>
            <person name="Gilroy R."/>
        </authorList>
    </citation>
    <scope>NUCLEOTIDE SEQUENCE</scope>
    <source>
        <strain evidence="5">ChiHcec3-6078</strain>
    </source>
</reference>
<evidence type="ECO:0000256" key="2">
    <source>
        <dbReference type="ARBA" id="ARBA00023125"/>
    </source>
</evidence>
<gene>
    <name evidence="5" type="ORF">IAC50_06340</name>
</gene>
<dbReference type="PANTHER" id="PTHR30514:SF18">
    <property type="entry name" value="RPIR-FAMILY TRANSCRIPTIONAL REGULATOR"/>
    <property type="match status" value="1"/>
</dbReference>
<evidence type="ECO:0000256" key="3">
    <source>
        <dbReference type="ARBA" id="ARBA00023163"/>
    </source>
</evidence>
<evidence type="ECO:0000313" key="5">
    <source>
        <dbReference type="EMBL" id="HIU26090.1"/>
    </source>
</evidence>
<organism evidence="5 6">
    <name type="scientific">Candidatus Allocopromorpha excrementigallinarum</name>
    <dbReference type="NCBI Taxonomy" id="2840742"/>
    <lineage>
        <taxon>Bacteria</taxon>
        <taxon>Bacillati</taxon>
        <taxon>Bacillota</taxon>
        <taxon>Clostridia</taxon>
        <taxon>Eubacteriales</taxon>
        <taxon>Eubacteriaceae</taxon>
        <taxon>Eubacteriaceae incertae sedis</taxon>
        <taxon>Candidatus Allocopromorpha</taxon>
    </lineage>
</organism>
<dbReference type="InterPro" id="IPR000281">
    <property type="entry name" value="HTH_RpiR"/>
</dbReference>
<dbReference type="CDD" id="cd05013">
    <property type="entry name" value="SIS_RpiR"/>
    <property type="match status" value="1"/>
</dbReference>
<dbReference type="InterPro" id="IPR009057">
    <property type="entry name" value="Homeodomain-like_sf"/>
</dbReference>
<keyword evidence="1" id="KW-0805">Transcription regulation</keyword>
<sequence>MTEEKDIIELIKEKYSTFTRLEKVVGDYIMEKTDSVVFSSLKALAEEAGVSTTTVIRFGRSLGFQGYSEMREYIRKYVMYKKSLPGRLNDHIQASDEESLAAQVFEKDIYNIRETLKGLDRERLKRTVSLLCEAESICVFGLRGAFPLAYSMALTLGEVRRNVRLINGIGMAYPEEIAALGKGDACIVYAFQRYLRMVMDVVKGMREREVKIVFITGQSYKKIEDLADIVLPCFTDGYSFKASMVSPMVLSNYIITAMAMEDREEAGEMLSLTEEWLNRGLFLSE</sequence>
<evidence type="ECO:0000259" key="4">
    <source>
        <dbReference type="PROSITE" id="PS51071"/>
    </source>
</evidence>
<dbReference type="GO" id="GO:1901135">
    <property type="term" value="P:carbohydrate derivative metabolic process"/>
    <property type="evidence" value="ECO:0007669"/>
    <property type="project" value="InterPro"/>
</dbReference>